<feature type="compositionally biased region" description="Basic and acidic residues" evidence="1">
    <location>
        <begin position="78"/>
        <end position="87"/>
    </location>
</feature>
<accession>A0ABR4A3S3</accession>
<evidence type="ECO:0000313" key="3">
    <source>
        <dbReference type="Proteomes" id="UP001590950"/>
    </source>
</evidence>
<evidence type="ECO:0000313" key="2">
    <source>
        <dbReference type="EMBL" id="KAL2039364.1"/>
    </source>
</evidence>
<dbReference type="EMBL" id="JBEFKJ010000026">
    <property type="protein sequence ID" value="KAL2039364.1"/>
    <property type="molecule type" value="Genomic_DNA"/>
</dbReference>
<feature type="region of interest" description="Disordered" evidence="1">
    <location>
        <begin position="61"/>
        <end position="131"/>
    </location>
</feature>
<gene>
    <name evidence="2" type="ORF">N7G274_008032</name>
</gene>
<keyword evidence="3" id="KW-1185">Reference proteome</keyword>
<evidence type="ECO:0000256" key="1">
    <source>
        <dbReference type="SAM" id="MobiDB-lite"/>
    </source>
</evidence>
<dbReference type="Gene3D" id="3.50.50.60">
    <property type="entry name" value="FAD/NAD(P)-binding domain"/>
    <property type="match status" value="1"/>
</dbReference>
<proteinExistence type="predicted"/>
<feature type="compositionally biased region" description="Polar residues" evidence="1">
    <location>
        <begin position="89"/>
        <end position="98"/>
    </location>
</feature>
<organism evidence="2 3">
    <name type="scientific">Stereocaulon virgatum</name>
    <dbReference type="NCBI Taxonomy" id="373712"/>
    <lineage>
        <taxon>Eukaryota</taxon>
        <taxon>Fungi</taxon>
        <taxon>Dikarya</taxon>
        <taxon>Ascomycota</taxon>
        <taxon>Pezizomycotina</taxon>
        <taxon>Lecanoromycetes</taxon>
        <taxon>OSLEUM clade</taxon>
        <taxon>Lecanoromycetidae</taxon>
        <taxon>Lecanorales</taxon>
        <taxon>Lecanorineae</taxon>
        <taxon>Stereocaulaceae</taxon>
        <taxon>Stereocaulon</taxon>
    </lineage>
</organism>
<name>A0ABR4A3S3_9LECA</name>
<sequence length="131" mass="14515">MRIHPSDTEPPHIAKLVGQGSYITVSDFKGFMAQRNGDGSIRTQVTLQVAETWLTDTNVEWTNRQSKPRNSSLLTRKRYTDSDEKNPLPRTSSATQNPLPHRLSHPLPVSRPLSPGPLQTGPPPSSATQHN</sequence>
<dbReference type="InterPro" id="IPR036188">
    <property type="entry name" value="FAD/NAD-bd_sf"/>
</dbReference>
<feature type="compositionally biased region" description="Polar residues" evidence="1">
    <location>
        <begin position="61"/>
        <end position="74"/>
    </location>
</feature>
<reference evidence="2 3" key="1">
    <citation type="submission" date="2024-09" db="EMBL/GenBank/DDBJ databases">
        <title>Rethinking Asexuality: The Enigmatic Case of Functional Sexual Genes in Lepraria (Stereocaulaceae).</title>
        <authorList>
            <person name="Doellman M."/>
            <person name="Sun Y."/>
            <person name="Barcenas-Pena A."/>
            <person name="Lumbsch H.T."/>
            <person name="Grewe F."/>
        </authorList>
    </citation>
    <scope>NUCLEOTIDE SEQUENCE [LARGE SCALE GENOMIC DNA]</scope>
    <source>
        <strain evidence="2 3">Mercado 3170</strain>
    </source>
</reference>
<dbReference type="Proteomes" id="UP001590950">
    <property type="component" value="Unassembled WGS sequence"/>
</dbReference>
<comment type="caution">
    <text evidence="2">The sequence shown here is derived from an EMBL/GenBank/DDBJ whole genome shotgun (WGS) entry which is preliminary data.</text>
</comment>
<protein>
    <submittedName>
        <fullName evidence="2">Uncharacterized protein</fullName>
    </submittedName>
</protein>